<sequence length="47" mass="5024">MRLRSDDKSLTLPVAPNGSLLDLRIIGDPALAARILELVRPVAIAAM</sequence>
<reference evidence="1 2" key="1">
    <citation type="submission" date="2023-11" db="EMBL/GenBank/DDBJ databases">
        <title>Lentzea sokolovensis, sp. nov., Lentzea kristufkii, sp. nov., and Lentzea miocenensis, sp. nov., rare actinobacteria from Sokolov Coal Basin, Miocene lacustrine sediment, Czech Republic.</title>
        <authorList>
            <person name="Lara A."/>
            <person name="Kotroba L."/>
            <person name="Nouioui I."/>
            <person name="Neumann-Schaal M."/>
            <person name="Mast Y."/>
            <person name="Chronakova A."/>
        </authorList>
    </citation>
    <scope>NUCLEOTIDE SEQUENCE [LARGE SCALE GENOMIC DNA]</scope>
    <source>
        <strain evidence="1 2">BCCO 10_0061</strain>
    </source>
</reference>
<proteinExistence type="predicted"/>
<evidence type="ECO:0000313" key="1">
    <source>
        <dbReference type="EMBL" id="MDX8149896.1"/>
    </source>
</evidence>
<evidence type="ECO:0008006" key="3">
    <source>
        <dbReference type="Google" id="ProtNLM"/>
    </source>
</evidence>
<keyword evidence="2" id="KW-1185">Reference proteome</keyword>
<evidence type="ECO:0000313" key="2">
    <source>
        <dbReference type="Proteomes" id="UP001285352"/>
    </source>
</evidence>
<comment type="caution">
    <text evidence="1">The sequence shown here is derived from an EMBL/GenBank/DDBJ whole genome shotgun (WGS) entry which is preliminary data.</text>
</comment>
<dbReference type="EMBL" id="JAXAVU010000019">
    <property type="protein sequence ID" value="MDX8149896.1"/>
    <property type="molecule type" value="Genomic_DNA"/>
</dbReference>
<dbReference type="RefSeq" id="WP_319981857.1">
    <property type="nucleotide sequence ID" value="NZ_JAXAVU010000019.1"/>
</dbReference>
<organism evidence="1 2">
    <name type="scientific">Lentzea sokolovensis</name>
    <dbReference type="NCBI Taxonomy" id="3095429"/>
    <lineage>
        <taxon>Bacteria</taxon>
        <taxon>Bacillati</taxon>
        <taxon>Actinomycetota</taxon>
        <taxon>Actinomycetes</taxon>
        <taxon>Pseudonocardiales</taxon>
        <taxon>Pseudonocardiaceae</taxon>
        <taxon>Lentzea</taxon>
    </lineage>
</organism>
<dbReference type="Proteomes" id="UP001285352">
    <property type="component" value="Unassembled WGS sequence"/>
</dbReference>
<protein>
    <recommendedName>
        <fullName evidence="3">Transposase</fullName>
    </recommendedName>
</protein>
<accession>A0ABU4VG26</accession>
<name>A0ABU4VG26_9PSEU</name>
<gene>
    <name evidence="1" type="ORF">SK854_47810</name>
</gene>
<reference evidence="1 2" key="2">
    <citation type="submission" date="2023-11" db="EMBL/GenBank/DDBJ databases">
        <authorList>
            <person name="Lara A.C."/>
            <person name="Chronakova A."/>
        </authorList>
    </citation>
    <scope>NUCLEOTIDE SEQUENCE [LARGE SCALE GENOMIC DNA]</scope>
    <source>
        <strain evidence="1 2">BCCO 10_0061</strain>
    </source>
</reference>